<keyword evidence="1" id="KW-1133">Transmembrane helix</keyword>
<comment type="caution">
    <text evidence="3">The sequence shown here is derived from an EMBL/GenBank/DDBJ whole genome shotgun (WGS) entry which is preliminary data.</text>
</comment>
<dbReference type="InterPro" id="IPR012347">
    <property type="entry name" value="Ferritin-like"/>
</dbReference>
<reference evidence="3 4" key="1">
    <citation type="submission" date="2016-08" db="EMBL/GenBank/DDBJ databases">
        <title>The complete genome of Streptomyces subrutilus 10-1-1.</title>
        <authorList>
            <person name="Chen X."/>
        </authorList>
    </citation>
    <scope>NUCLEOTIDE SEQUENCE [LARGE SCALE GENOMIC DNA]</scope>
    <source>
        <strain evidence="3 4">10-1-1</strain>
    </source>
</reference>
<dbReference type="Proteomes" id="UP000095705">
    <property type="component" value="Unassembled WGS sequence"/>
</dbReference>
<accession>A0A1E5PYD8</accession>
<gene>
    <name evidence="3" type="ORF">BGK67_27755</name>
</gene>
<dbReference type="PANTHER" id="PTHR38593">
    <property type="entry name" value="BLR2558 PROTEIN"/>
    <property type="match status" value="1"/>
</dbReference>
<evidence type="ECO:0000313" key="4">
    <source>
        <dbReference type="Proteomes" id="UP000095705"/>
    </source>
</evidence>
<dbReference type="AlphaFoldDB" id="A0A1E5PYD8"/>
<dbReference type="Pfam" id="PF13628">
    <property type="entry name" value="DUF4142"/>
    <property type="match status" value="1"/>
</dbReference>
<organism evidence="3 4">
    <name type="scientific">Streptomyces subrutilus</name>
    <dbReference type="NCBI Taxonomy" id="36818"/>
    <lineage>
        <taxon>Bacteria</taxon>
        <taxon>Bacillati</taxon>
        <taxon>Actinomycetota</taxon>
        <taxon>Actinomycetes</taxon>
        <taxon>Kitasatosporales</taxon>
        <taxon>Streptomycetaceae</taxon>
        <taxon>Streptomyces</taxon>
    </lineage>
</organism>
<proteinExistence type="predicted"/>
<name>A0A1E5PYD8_9ACTN</name>
<evidence type="ECO:0000259" key="2">
    <source>
        <dbReference type="Pfam" id="PF13628"/>
    </source>
</evidence>
<evidence type="ECO:0000313" key="3">
    <source>
        <dbReference type="EMBL" id="OEJ34624.1"/>
    </source>
</evidence>
<protein>
    <recommendedName>
        <fullName evidence="2">DUF4142 domain-containing protein</fullName>
    </recommendedName>
</protein>
<dbReference type="OrthoDB" id="3674617at2"/>
<dbReference type="InterPro" id="IPR025419">
    <property type="entry name" value="DUF4142"/>
</dbReference>
<keyword evidence="1" id="KW-0812">Transmembrane</keyword>
<feature type="domain" description="DUF4142" evidence="2">
    <location>
        <begin position="74"/>
        <end position="204"/>
    </location>
</feature>
<evidence type="ECO:0000256" key="1">
    <source>
        <dbReference type="SAM" id="Phobius"/>
    </source>
</evidence>
<dbReference type="PANTHER" id="PTHR38593:SF1">
    <property type="entry name" value="BLR2558 PROTEIN"/>
    <property type="match status" value="1"/>
</dbReference>
<dbReference type="STRING" id="36818.BGK67_27755"/>
<sequence length="233" mass="25124">MLSFGRRSISRFSVATRYTIGSGFVITALAVTLIALLIPVEKFGTQASASAGPPAAEDDGAGIMSTAYGPLTPADRDFVRKVRLAGLWELPAGRQAQQRGTRATVRTAGEHLVEGHTELDRQVIQVGQALGVDLPNQPSAQQRGWLDQLTRAQGEEYERLFIQLLRRAHGKVFALLAQIRAQTRNSMVRTLATSANATVLDHITVLEDSGLVDFDALNVPDGTPAPSDVRPTK</sequence>
<feature type="transmembrane region" description="Helical" evidence="1">
    <location>
        <begin position="20"/>
        <end position="40"/>
    </location>
</feature>
<dbReference type="EMBL" id="MEHK01000001">
    <property type="protein sequence ID" value="OEJ34624.1"/>
    <property type="molecule type" value="Genomic_DNA"/>
</dbReference>
<dbReference type="Gene3D" id="1.20.1260.10">
    <property type="match status" value="1"/>
</dbReference>
<keyword evidence="1" id="KW-0472">Membrane</keyword>
<keyword evidence="4" id="KW-1185">Reference proteome</keyword>